<evidence type="ECO:0000313" key="2">
    <source>
        <dbReference type="Proteomes" id="UP001066276"/>
    </source>
</evidence>
<dbReference type="AlphaFoldDB" id="A0AAV7T2I2"/>
<name>A0AAV7T2I2_PLEWA</name>
<dbReference type="EMBL" id="JANPWB010000007">
    <property type="protein sequence ID" value="KAJ1170785.1"/>
    <property type="molecule type" value="Genomic_DNA"/>
</dbReference>
<evidence type="ECO:0000313" key="1">
    <source>
        <dbReference type="EMBL" id="KAJ1170785.1"/>
    </source>
</evidence>
<sequence>MRLANRKGCPLPICDSHRNAKLLCDRERGRKAIRSYHQCHTGGNPFAKGKGSPWDSFPFVNVAKNVFSEQGLCDPIAIRRWCLRHRFASAFAIRKLRVAPTRNFRIANAEIATSGPTLLPRSPSMYQAVALNEAQSDQECLV</sequence>
<dbReference type="Proteomes" id="UP001066276">
    <property type="component" value="Chromosome 4_1"/>
</dbReference>
<comment type="caution">
    <text evidence="1">The sequence shown here is derived from an EMBL/GenBank/DDBJ whole genome shotgun (WGS) entry which is preliminary data.</text>
</comment>
<reference evidence="1" key="1">
    <citation type="journal article" date="2022" name="bioRxiv">
        <title>Sequencing and chromosome-scale assembly of the giantPleurodeles waltlgenome.</title>
        <authorList>
            <person name="Brown T."/>
            <person name="Elewa A."/>
            <person name="Iarovenko S."/>
            <person name="Subramanian E."/>
            <person name="Araus A.J."/>
            <person name="Petzold A."/>
            <person name="Susuki M."/>
            <person name="Suzuki K.-i.T."/>
            <person name="Hayashi T."/>
            <person name="Toyoda A."/>
            <person name="Oliveira C."/>
            <person name="Osipova E."/>
            <person name="Leigh N.D."/>
            <person name="Simon A."/>
            <person name="Yun M.H."/>
        </authorList>
    </citation>
    <scope>NUCLEOTIDE SEQUENCE</scope>
    <source>
        <strain evidence="1">20211129_DDA</strain>
        <tissue evidence="1">Liver</tissue>
    </source>
</reference>
<organism evidence="1 2">
    <name type="scientific">Pleurodeles waltl</name>
    <name type="common">Iberian ribbed newt</name>
    <dbReference type="NCBI Taxonomy" id="8319"/>
    <lineage>
        <taxon>Eukaryota</taxon>
        <taxon>Metazoa</taxon>
        <taxon>Chordata</taxon>
        <taxon>Craniata</taxon>
        <taxon>Vertebrata</taxon>
        <taxon>Euteleostomi</taxon>
        <taxon>Amphibia</taxon>
        <taxon>Batrachia</taxon>
        <taxon>Caudata</taxon>
        <taxon>Salamandroidea</taxon>
        <taxon>Salamandridae</taxon>
        <taxon>Pleurodelinae</taxon>
        <taxon>Pleurodeles</taxon>
    </lineage>
</organism>
<proteinExistence type="predicted"/>
<keyword evidence="2" id="KW-1185">Reference proteome</keyword>
<gene>
    <name evidence="1" type="ORF">NDU88_002657</name>
</gene>
<accession>A0AAV7T2I2</accession>
<protein>
    <submittedName>
        <fullName evidence="1">Uncharacterized protein</fullName>
    </submittedName>
</protein>